<comment type="subunit">
    <text evidence="4 18">Homodimer; dimerization is reversible, and the dimeric form is the active one.</text>
</comment>
<evidence type="ECO:0000256" key="17">
    <source>
        <dbReference type="ARBA" id="ARBA00023237"/>
    </source>
</evidence>
<dbReference type="PANTHER" id="PTHR40457">
    <property type="entry name" value="PHOSPHOLIPASE A1"/>
    <property type="match status" value="1"/>
</dbReference>
<comment type="cofactor">
    <cofactor evidence="18">
        <name>Ca(2+)</name>
        <dbReference type="ChEBI" id="CHEBI:29108"/>
    </cofactor>
    <text evidence="18">Binds 1 Ca(2+) ion per monomer. In the dimeric form the Ca(2+) is bound by different amino acids with binding of each Ca(2+) shared with ligands coming from each monomer. The Ca(2+) ion may have a role in catalysis.</text>
</comment>
<evidence type="ECO:0000256" key="5">
    <source>
        <dbReference type="ARBA" id="ARBA00013179"/>
    </source>
</evidence>
<dbReference type="Pfam" id="PF02253">
    <property type="entry name" value="PLA1"/>
    <property type="match status" value="1"/>
</dbReference>
<comment type="function">
    <text evidence="18">Hydrolysis of phosphatidylcholine with phospholipase A2 (EC 3.1.1.4) and phospholipase A1 (EC 3.1.1.32) activities.</text>
</comment>
<keyword evidence="10 18" id="KW-0479">Metal-binding</keyword>
<dbReference type="Gene3D" id="2.40.230.10">
    <property type="entry name" value="Phospholipase A1"/>
    <property type="match status" value="1"/>
</dbReference>
<evidence type="ECO:0000256" key="2">
    <source>
        <dbReference type="ARBA" id="ARBA00001604"/>
    </source>
</evidence>
<dbReference type="SUPFAM" id="SSF56931">
    <property type="entry name" value="Outer membrane phospholipase A (OMPLA)"/>
    <property type="match status" value="1"/>
</dbReference>
<sequence>MNIRSFLIAGVILMGVPAAGALAQSDGQLVDQRQAIESRIESLSSEIEQLRHELKTLSPDDLPPLDPQVELVREEIAQRRQLERESTRNPLAITTHRRNYIFPISYNAKPNKAAFANISSDTGPRDLEVKFQFSAKVNLIEDLIGNTGDLYFAYTQRSWWQAYNTDASSPFRETNYEPEVFLNFDNAWSAFGWTNVRNRVALNHLSNGRSQPLSRSWNRVYLESMFQRGDWGVSVAPYWRIPESKNEDDNRDIHRFKGYGDITVARRINGDQEASLMVRGNPSAGNMGTQFDYSWEMFGNIRAHVQYYYGYGESMIDYDHRNHRLSLGFSLNPLFTGGVLTR</sequence>
<dbReference type="EC" id="3.1.1.32" evidence="5 18"/>
<dbReference type="RefSeq" id="WP_238976439.1">
    <property type="nucleotide sequence ID" value="NZ_JABFUC010000004.1"/>
</dbReference>
<evidence type="ECO:0000256" key="7">
    <source>
        <dbReference type="ARBA" id="ARBA00021726"/>
    </source>
</evidence>
<comment type="subcellular location">
    <subcellularLocation>
        <location evidence="18">Cell outer membrane</location>
        <topology evidence="18">Multi-pass membrane protein</topology>
    </subcellularLocation>
    <text evidence="18">One of the very few enzymes located there.</text>
</comment>
<comment type="caution">
    <text evidence="19">The sequence shown here is derived from an EMBL/GenBank/DDBJ whole genome shotgun (WGS) entry which is preliminary data.</text>
</comment>
<evidence type="ECO:0000256" key="13">
    <source>
        <dbReference type="ARBA" id="ARBA00022837"/>
    </source>
</evidence>
<comment type="similarity">
    <text evidence="3 18">Belongs to the phospholipase A1 family.</text>
</comment>
<keyword evidence="17 18" id="KW-0998">Cell outer membrane</keyword>
<comment type="catalytic activity">
    <reaction evidence="1 18">
        <text>a 1,2-diacyl-sn-glycero-3-phosphocholine + H2O = a 2-acyl-sn-glycero-3-phosphocholine + a fatty acid + H(+)</text>
        <dbReference type="Rhea" id="RHEA:18689"/>
        <dbReference type="ChEBI" id="CHEBI:15377"/>
        <dbReference type="ChEBI" id="CHEBI:15378"/>
        <dbReference type="ChEBI" id="CHEBI:28868"/>
        <dbReference type="ChEBI" id="CHEBI:57643"/>
        <dbReference type="ChEBI" id="CHEBI:57875"/>
        <dbReference type="EC" id="3.1.1.32"/>
    </reaction>
</comment>
<keyword evidence="13 18" id="KW-0106">Calcium</keyword>
<evidence type="ECO:0000256" key="4">
    <source>
        <dbReference type="ARBA" id="ARBA00011702"/>
    </source>
</evidence>
<keyword evidence="9" id="KW-0812">Transmembrane</keyword>
<evidence type="ECO:0000256" key="16">
    <source>
        <dbReference type="ARBA" id="ARBA00023136"/>
    </source>
</evidence>
<dbReference type="InterPro" id="IPR036541">
    <property type="entry name" value="PLipase_A1_sf"/>
</dbReference>
<keyword evidence="8" id="KW-1134">Transmembrane beta strand</keyword>
<evidence type="ECO:0000256" key="9">
    <source>
        <dbReference type="ARBA" id="ARBA00022692"/>
    </source>
</evidence>
<evidence type="ECO:0000313" key="20">
    <source>
        <dbReference type="Proteomes" id="UP000814385"/>
    </source>
</evidence>
<protein>
    <recommendedName>
        <fullName evidence="7 18">Phospholipase A1</fullName>
        <ecNumber evidence="5 18">3.1.1.32</ecNumber>
        <ecNumber evidence="6 18">3.1.1.4</ecNumber>
    </recommendedName>
    <alternativeName>
        <fullName evidence="18">Phosphatidylcholine 1-acylhydrolase</fullName>
    </alternativeName>
</protein>
<keyword evidence="16" id="KW-0472">Membrane</keyword>
<evidence type="ECO:0000256" key="15">
    <source>
        <dbReference type="ARBA" id="ARBA00023098"/>
    </source>
</evidence>
<name>A0ABS9P698_9GAMM</name>
<dbReference type="InterPro" id="IPR003187">
    <property type="entry name" value="PLipase_A1"/>
</dbReference>
<keyword evidence="14 18" id="KW-0442">Lipid degradation</keyword>
<keyword evidence="20" id="KW-1185">Reference proteome</keyword>
<evidence type="ECO:0000256" key="14">
    <source>
        <dbReference type="ARBA" id="ARBA00022963"/>
    </source>
</evidence>
<feature type="signal peptide" evidence="18">
    <location>
        <begin position="1"/>
        <end position="23"/>
    </location>
</feature>
<evidence type="ECO:0000256" key="18">
    <source>
        <dbReference type="RuleBase" id="RU366027"/>
    </source>
</evidence>
<dbReference type="CDD" id="cd00541">
    <property type="entry name" value="OMPLA"/>
    <property type="match status" value="1"/>
</dbReference>
<dbReference type="EC" id="3.1.1.4" evidence="6 18"/>
<evidence type="ECO:0000313" key="19">
    <source>
        <dbReference type="EMBL" id="MCG6657298.1"/>
    </source>
</evidence>
<dbReference type="PANTHER" id="PTHR40457:SF1">
    <property type="entry name" value="PHOSPHOLIPASE A1"/>
    <property type="match status" value="1"/>
</dbReference>
<keyword evidence="12 18" id="KW-0378">Hydrolase</keyword>
<evidence type="ECO:0000256" key="11">
    <source>
        <dbReference type="ARBA" id="ARBA00022729"/>
    </source>
</evidence>
<evidence type="ECO:0000256" key="3">
    <source>
        <dbReference type="ARBA" id="ARBA00010525"/>
    </source>
</evidence>
<evidence type="ECO:0000256" key="10">
    <source>
        <dbReference type="ARBA" id="ARBA00022723"/>
    </source>
</evidence>
<organism evidence="19 20">
    <name type="scientific">Billgrantia campisalis</name>
    <dbReference type="NCBI Taxonomy" id="74661"/>
    <lineage>
        <taxon>Bacteria</taxon>
        <taxon>Pseudomonadati</taxon>
        <taxon>Pseudomonadota</taxon>
        <taxon>Gammaproteobacteria</taxon>
        <taxon>Oceanospirillales</taxon>
        <taxon>Halomonadaceae</taxon>
        <taxon>Billgrantia</taxon>
    </lineage>
</organism>
<evidence type="ECO:0000256" key="8">
    <source>
        <dbReference type="ARBA" id="ARBA00022452"/>
    </source>
</evidence>
<keyword evidence="11 18" id="KW-0732">Signal</keyword>
<comment type="catalytic activity">
    <reaction evidence="2 18">
        <text>a 1,2-diacyl-sn-glycero-3-phosphocholine + H2O = a 1-acyl-sn-glycero-3-phosphocholine + a fatty acid + H(+)</text>
        <dbReference type="Rhea" id="RHEA:15801"/>
        <dbReference type="ChEBI" id="CHEBI:15377"/>
        <dbReference type="ChEBI" id="CHEBI:15378"/>
        <dbReference type="ChEBI" id="CHEBI:28868"/>
        <dbReference type="ChEBI" id="CHEBI:57643"/>
        <dbReference type="ChEBI" id="CHEBI:58168"/>
        <dbReference type="EC" id="3.1.1.4"/>
    </reaction>
</comment>
<proteinExistence type="inferred from homology"/>
<dbReference type="Proteomes" id="UP000814385">
    <property type="component" value="Unassembled WGS sequence"/>
</dbReference>
<accession>A0ABS9P698</accession>
<gene>
    <name evidence="19" type="ORF">HOP52_05865</name>
</gene>
<reference evidence="19 20" key="1">
    <citation type="submission" date="2020-05" db="EMBL/GenBank/DDBJ databases">
        <title>Comparative genomic analysis of denitrifying bacteria from Halomonas genus.</title>
        <authorList>
            <person name="Wang L."/>
            <person name="Shao Z."/>
        </authorList>
    </citation>
    <scope>NUCLEOTIDE SEQUENCE [LARGE SCALE GENOMIC DNA]</scope>
    <source>
        <strain evidence="19 20">A4</strain>
    </source>
</reference>
<keyword evidence="15 18" id="KW-0443">Lipid metabolism</keyword>
<evidence type="ECO:0000256" key="12">
    <source>
        <dbReference type="ARBA" id="ARBA00022801"/>
    </source>
</evidence>
<evidence type="ECO:0000256" key="6">
    <source>
        <dbReference type="ARBA" id="ARBA00013278"/>
    </source>
</evidence>
<evidence type="ECO:0000256" key="1">
    <source>
        <dbReference type="ARBA" id="ARBA00000111"/>
    </source>
</evidence>
<dbReference type="EMBL" id="JABFUC010000004">
    <property type="protein sequence ID" value="MCG6657298.1"/>
    <property type="molecule type" value="Genomic_DNA"/>
</dbReference>
<dbReference type="PRINTS" id="PR01486">
    <property type="entry name" value="PHPHLIPASEA1"/>
</dbReference>
<feature type="chain" id="PRO_5045013646" description="Phospholipase A1" evidence="18">
    <location>
        <begin position="24"/>
        <end position="342"/>
    </location>
</feature>